<feature type="modified residue" description="4-aspartylphosphate" evidence="1">
    <location>
        <position position="56"/>
    </location>
</feature>
<dbReference type="FunFam" id="2.40.50.1020:FF:000004">
    <property type="entry name" value="DNA-binding response regulator"/>
    <property type="match status" value="1"/>
</dbReference>
<dbReference type="Gene3D" id="2.40.50.1020">
    <property type="entry name" value="LytTr DNA-binding domain"/>
    <property type="match status" value="1"/>
</dbReference>
<reference evidence="5" key="1">
    <citation type="submission" date="2018-02" db="EMBL/GenBank/DDBJ databases">
        <authorList>
            <person name="Clavel T."/>
            <person name="Strowig T."/>
        </authorList>
    </citation>
    <scope>NUCLEOTIDE SEQUENCE [LARGE SCALE GENOMIC DNA]</scope>
    <source>
        <strain evidence="5">DSM 103720</strain>
    </source>
</reference>
<dbReference type="EMBL" id="PUEC01000028">
    <property type="protein sequence ID" value="PWB00977.1"/>
    <property type="molecule type" value="Genomic_DNA"/>
</dbReference>
<dbReference type="GO" id="GO:0003677">
    <property type="term" value="F:DNA binding"/>
    <property type="evidence" value="ECO:0007669"/>
    <property type="project" value="UniProtKB-KW"/>
</dbReference>
<dbReference type="PANTHER" id="PTHR37299:SF1">
    <property type="entry name" value="STAGE 0 SPORULATION PROTEIN A HOMOLOG"/>
    <property type="match status" value="1"/>
</dbReference>
<name>A0A2V1IL41_9BACT</name>
<feature type="domain" description="HTH LytTR-type" evidence="3">
    <location>
        <begin position="144"/>
        <end position="244"/>
    </location>
</feature>
<organism evidence="4 5">
    <name type="scientific">Duncaniella muris</name>
    <dbReference type="NCBI Taxonomy" id="2094150"/>
    <lineage>
        <taxon>Bacteria</taxon>
        <taxon>Pseudomonadati</taxon>
        <taxon>Bacteroidota</taxon>
        <taxon>Bacteroidia</taxon>
        <taxon>Bacteroidales</taxon>
        <taxon>Muribaculaceae</taxon>
        <taxon>Duncaniella</taxon>
    </lineage>
</organism>
<comment type="caution">
    <text evidence="4">The sequence shown here is derived from an EMBL/GenBank/DDBJ whole genome shotgun (WGS) entry which is preliminary data.</text>
</comment>
<evidence type="ECO:0000313" key="4">
    <source>
        <dbReference type="EMBL" id="PWB00977.1"/>
    </source>
</evidence>
<protein>
    <submittedName>
        <fullName evidence="4">DNA-binding response regulator</fullName>
    </submittedName>
</protein>
<dbReference type="InterPro" id="IPR007492">
    <property type="entry name" value="LytTR_DNA-bd_dom"/>
</dbReference>
<feature type="domain" description="Response regulatory" evidence="2">
    <location>
        <begin position="5"/>
        <end position="116"/>
    </location>
</feature>
<keyword evidence="5" id="KW-1185">Reference proteome</keyword>
<evidence type="ECO:0000259" key="2">
    <source>
        <dbReference type="PROSITE" id="PS50110"/>
    </source>
</evidence>
<dbReference type="AlphaFoldDB" id="A0A2V1IL41"/>
<dbReference type="RefSeq" id="WP_107033026.1">
    <property type="nucleotide sequence ID" value="NZ_CAOXHH010000063.1"/>
</dbReference>
<proteinExistence type="predicted"/>
<dbReference type="InterPro" id="IPR046947">
    <property type="entry name" value="LytR-like"/>
</dbReference>
<evidence type="ECO:0000256" key="1">
    <source>
        <dbReference type="PROSITE-ProRule" id="PRU00169"/>
    </source>
</evidence>
<accession>A0A2V1IL41</accession>
<dbReference type="Pfam" id="PF00072">
    <property type="entry name" value="Response_reg"/>
    <property type="match status" value="1"/>
</dbReference>
<dbReference type="SMART" id="SM00850">
    <property type="entry name" value="LytTR"/>
    <property type="match status" value="1"/>
</dbReference>
<dbReference type="PROSITE" id="PS50930">
    <property type="entry name" value="HTH_LYTTR"/>
    <property type="match status" value="1"/>
</dbReference>
<dbReference type="InterPro" id="IPR011006">
    <property type="entry name" value="CheY-like_superfamily"/>
</dbReference>
<evidence type="ECO:0000259" key="3">
    <source>
        <dbReference type="PROSITE" id="PS50930"/>
    </source>
</evidence>
<gene>
    <name evidence="4" type="ORF">C5O23_11170</name>
</gene>
<dbReference type="GeneID" id="82526893"/>
<dbReference type="Pfam" id="PF04397">
    <property type="entry name" value="LytTR"/>
    <property type="match status" value="1"/>
</dbReference>
<dbReference type="PANTHER" id="PTHR37299">
    <property type="entry name" value="TRANSCRIPTIONAL REGULATOR-RELATED"/>
    <property type="match status" value="1"/>
</dbReference>
<sequence length="248" mass="28463">MQTLRCCVIDDEPLASGLIRSYIEKTPFLEIAGEFSSPRDAIYTILNNDIDIVFLDIQIPQLNGIEFARIIPADTRIIFTTAYSDYAVEGFRVNALDYLLKPVSYEEFLAAARRALAWYEMKHQSDSSKLQSQVSSPEKAGEYIIVKSEYKLVQVRIADILYIEGLKDYVKIYVEGSEKSIMTLLSMKALEQTLPSDLFMRVHRSYIVNLSRIKVIERNRIIFGRTQIPVSESYKDTFAEFISRRTLG</sequence>
<dbReference type="InterPro" id="IPR001789">
    <property type="entry name" value="Sig_transdc_resp-reg_receiver"/>
</dbReference>
<dbReference type="SUPFAM" id="SSF52172">
    <property type="entry name" value="CheY-like"/>
    <property type="match status" value="1"/>
</dbReference>
<keyword evidence="1" id="KW-0597">Phosphoprotein</keyword>
<dbReference type="SMART" id="SM00448">
    <property type="entry name" value="REC"/>
    <property type="match status" value="1"/>
</dbReference>
<dbReference type="GO" id="GO:0000156">
    <property type="term" value="F:phosphorelay response regulator activity"/>
    <property type="evidence" value="ECO:0007669"/>
    <property type="project" value="InterPro"/>
</dbReference>
<dbReference type="PROSITE" id="PS50110">
    <property type="entry name" value="RESPONSE_REGULATORY"/>
    <property type="match status" value="1"/>
</dbReference>
<dbReference type="Proteomes" id="UP000244905">
    <property type="component" value="Unassembled WGS sequence"/>
</dbReference>
<evidence type="ECO:0000313" key="5">
    <source>
        <dbReference type="Proteomes" id="UP000244905"/>
    </source>
</evidence>
<dbReference type="Gene3D" id="3.40.50.2300">
    <property type="match status" value="1"/>
</dbReference>
<keyword evidence="4" id="KW-0238">DNA-binding</keyword>